<dbReference type="Pfam" id="PF07093">
    <property type="entry name" value="SGT1"/>
    <property type="match status" value="1"/>
</dbReference>
<feature type="compositionally biased region" description="Acidic residues" evidence="1">
    <location>
        <begin position="595"/>
        <end position="605"/>
    </location>
</feature>
<keyword evidence="3" id="KW-1185">Reference proteome</keyword>
<dbReference type="AlphaFoldDB" id="A0A9P4HT04"/>
<name>A0A9P4HT04_9PEZI</name>
<evidence type="ECO:0000256" key="1">
    <source>
        <dbReference type="SAM" id="MobiDB-lite"/>
    </source>
</evidence>
<feature type="region of interest" description="Disordered" evidence="1">
    <location>
        <begin position="635"/>
        <end position="657"/>
    </location>
</feature>
<evidence type="ECO:0000313" key="2">
    <source>
        <dbReference type="EMBL" id="KAF2085403.1"/>
    </source>
</evidence>
<dbReference type="Proteomes" id="UP000799776">
    <property type="component" value="Unassembled WGS sequence"/>
</dbReference>
<dbReference type="PANTHER" id="PTHR13060">
    <property type="entry name" value="SGT1 PROTEIN HSGT1 SUPPRESSOR OF GCR2"/>
    <property type="match status" value="1"/>
</dbReference>
<feature type="compositionally biased region" description="Low complexity" evidence="1">
    <location>
        <begin position="506"/>
        <end position="517"/>
    </location>
</feature>
<feature type="compositionally biased region" description="Acidic residues" evidence="1">
    <location>
        <begin position="455"/>
        <end position="471"/>
    </location>
</feature>
<comment type="caution">
    <text evidence="2">The sequence shown here is derived from an EMBL/GenBank/DDBJ whole genome shotgun (WGS) entry which is preliminary data.</text>
</comment>
<accession>A0A9P4HT04</accession>
<feature type="region of interest" description="Disordered" evidence="1">
    <location>
        <begin position="437"/>
        <end position="539"/>
    </location>
</feature>
<feature type="compositionally biased region" description="Acidic residues" evidence="1">
    <location>
        <begin position="439"/>
        <end position="448"/>
    </location>
</feature>
<feature type="compositionally biased region" description="Basic and acidic residues" evidence="1">
    <location>
        <begin position="472"/>
        <end position="486"/>
    </location>
</feature>
<feature type="region of interest" description="Disordered" evidence="1">
    <location>
        <begin position="555"/>
        <end position="605"/>
    </location>
</feature>
<dbReference type="GO" id="GO:0005634">
    <property type="term" value="C:nucleus"/>
    <property type="evidence" value="ECO:0007669"/>
    <property type="project" value="TreeGrafter"/>
</dbReference>
<gene>
    <name evidence="2" type="ORF">K490DRAFT_46882</name>
</gene>
<proteinExistence type="predicted"/>
<feature type="compositionally biased region" description="Basic and acidic residues" evidence="1">
    <location>
        <begin position="639"/>
        <end position="657"/>
    </location>
</feature>
<evidence type="ECO:0000313" key="3">
    <source>
        <dbReference type="Proteomes" id="UP000799776"/>
    </source>
</evidence>
<dbReference type="EMBL" id="ML978731">
    <property type="protein sequence ID" value="KAF2085403.1"/>
    <property type="molecule type" value="Genomic_DNA"/>
</dbReference>
<dbReference type="OrthoDB" id="27237at2759"/>
<sequence>MDPDTGIPQDDFKWFGEGFDGFPKRLPDNCVEYAIHIITATPQTEAQTRERLRSVETAAKVLTKKYLKEYIWQRDSFDLELVRKDGVWLLQGRAIYGDCVADEWLVVYLLMELSKQFPDAWIRVYDEAGEFLLIEAANALPKWLNPEVAENRVWLNNSRLLIIPLSKAEKAARKAGSDGGALTIEEARTFIKTQSTSLIHDPKIDKEAFYRLRNYPAEISENLHHKLVTIPRKLAAIMHTKPAYISAAVEAFYLRDPISLRPLKTDDASTLKFPPKDLVTTSVRFSKTLYAQLEGQQFDPPKAWADVLKENIHPDTFGKLEMGMRVACGFEMLVADPQNRDKKAVREIKLLLEDIESGDEPLPTDAEVEAWGLREDDESWLNINFADLESELAGRRDKGPSTFVDGGGFGDKAAQENLRKMVQNFDAFLKDDEAGAEGAEVDEMDFDNDEKRWLDDDEDDDGDSDDEDEDGDGGKAEDHAALEKEFTNLMREMMGMPPENPKKEPPASSATTTVAAGPAPPPKVQELHSDDDEPYDPNEMAEMKKVMAQMEAELREAGALDLDPAPKPASASKKNRSVKGKGKVTASGHQHNDDNNESADEDMLDDDYNLAKNMLEAFKGQAGAAGPAGNLLGMMGMKFPRDEGEGRGEGRGEGKKR</sequence>
<organism evidence="2 3">
    <name type="scientific">Saccharata proteae CBS 121410</name>
    <dbReference type="NCBI Taxonomy" id="1314787"/>
    <lineage>
        <taxon>Eukaryota</taxon>
        <taxon>Fungi</taxon>
        <taxon>Dikarya</taxon>
        <taxon>Ascomycota</taxon>
        <taxon>Pezizomycotina</taxon>
        <taxon>Dothideomycetes</taxon>
        <taxon>Dothideomycetes incertae sedis</taxon>
        <taxon>Botryosphaeriales</taxon>
        <taxon>Saccharataceae</taxon>
        <taxon>Saccharata</taxon>
    </lineage>
</organism>
<protein>
    <submittedName>
        <fullName evidence="2">SGT1-domain-containing protein</fullName>
    </submittedName>
</protein>
<dbReference type="PANTHER" id="PTHR13060:SF0">
    <property type="entry name" value="PROTEIN ECDYSONELESS HOMOLOG"/>
    <property type="match status" value="1"/>
</dbReference>
<dbReference type="InterPro" id="IPR010770">
    <property type="entry name" value="Ecd"/>
</dbReference>
<feature type="compositionally biased region" description="Basic residues" evidence="1">
    <location>
        <begin position="573"/>
        <end position="582"/>
    </location>
</feature>
<reference evidence="2" key="1">
    <citation type="journal article" date="2020" name="Stud. Mycol.">
        <title>101 Dothideomycetes genomes: a test case for predicting lifestyles and emergence of pathogens.</title>
        <authorList>
            <person name="Haridas S."/>
            <person name="Albert R."/>
            <person name="Binder M."/>
            <person name="Bloem J."/>
            <person name="Labutti K."/>
            <person name="Salamov A."/>
            <person name="Andreopoulos B."/>
            <person name="Baker S."/>
            <person name="Barry K."/>
            <person name="Bills G."/>
            <person name="Bluhm B."/>
            <person name="Cannon C."/>
            <person name="Castanera R."/>
            <person name="Culley D."/>
            <person name="Daum C."/>
            <person name="Ezra D."/>
            <person name="Gonzalez J."/>
            <person name="Henrissat B."/>
            <person name="Kuo A."/>
            <person name="Liang C."/>
            <person name="Lipzen A."/>
            <person name="Lutzoni F."/>
            <person name="Magnuson J."/>
            <person name="Mondo S."/>
            <person name="Nolan M."/>
            <person name="Ohm R."/>
            <person name="Pangilinan J."/>
            <person name="Park H.-J."/>
            <person name="Ramirez L."/>
            <person name="Alfaro M."/>
            <person name="Sun H."/>
            <person name="Tritt A."/>
            <person name="Yoshinaga Y."/>
            <person name="Zwiers L.-H."/>
            <person name="Turgeon B."/>
            <person name="Goodwin S."/>
            <person name="Spatafora J."/>
            <person name="Crous P."/>
            <person name="Grigoriev I."/>
        </authorList>
    </citation>
    <scope>NUCLEOTIDE SEQUENCE</scope>
    <source>
        <strain evidence="2">CBS 121410</strain>
    </source>
</reference>